<dbReference type="InterPro" id="IPR038765">
    <property type="entry name" value="Papain-like_cys_pep_sf"/>
</dbReference>
<comment type="similarity">
    <text evidence="1">Belongs to the peptidase C1 family.</text>
</comment>
<evidence type="ECO:0000313" key="7">
    <source>
        <dbReference type="EMBL" id="KAK5965015.1"/>
    </source>
</evidence>
<keyword evidence="3" id="KW-0378">Hydrolase</keyword>
<protein>
    <submittedName>
        <fullName evidence="7">Cathepsin B</fullName>
    </submittedName>
</protein>
<dbReference type="AlphaFoldDB" id="A0AAN8EVA5"/>
<organism evidence="7 8">
    <name type="scientific">Trichostrongylus colubriformis</name>
    <name type="common">Black scour worm</name>
    <dbReference type="NCBI Taxonomy" id="6319"/>
    <lineage>
        <taxon>Eukaryota</taxon>
        <taxon>Metazoa</taxon>
        <taxon>Ecdysozoa</taxon>
        <taxon>Nematoda</taxon>
        <taxon>Chromadorea</taxon>
        <taxon>Rhabditida</taxon>
        <taxon>Rhabditina</taxon>
        <taxon>Rhabditomorpha</taxon>
        <taxon>Strongyloidea</taxon>
        <taxon>Trichostrongylidae</taxon>
        <taxon>Trichostrongylus</taxon>
    </lineage>
</organism>
<proteinExistence type="inferred from homology"/>
<dbReference type="InterPro" id="IPR013128">
    <property type="entry name" value="Peptidase_C1A"/>
</dbReference>
<comment type="caution">
    <text evidence="7">The sequence shown here is derived from an EMBL/GenBank/DDBJ whole genome shotgun (WGS) entry which is preliminary data.</text>
</comment>
<dbReference type="SMART" id="SM00645">
    <property type="entry name" value="Pept_C1"/>
    <property type="match status" value="1"/>
</dbReference>
<evidence type="ECO:0000313" key="8">
    <source>
        <dbReference type="Proteomes" id="UP001331761"/>
    </source>
</evidence>
<dbReference type="SUPFAM" id="SSF54001">
    <property type="entry name" value="Cysteine proteinases"/>
    <property type="match status" value="1"/>
</dbReference>
<evidence type="ECO:0000256" key="4">
    <source>
        <dbReference type="ARBA" id="ARBA00022807"/>
    </source>
</evidence>
<dbReference type="CDD" id="cd02620">
    <property type="entry name" value="Peptidase_C1A_CathepsinB"/>
    <property type="match status" value="1"/>
</dbReference>
<dbReference type="EMBL" id="WIXE01025095">
    <property type="protein sequence ID" value="KAK5965015.1"/>
    <property type="molecule type" value="Genomic_DNA"/>
</dbReference>
<keyword evidence="8" id="KW-1185">Reference proteome</keyword>
<dbReference type="InterPro" id="IPR000668">
    <property type="entry name" value="Peptidase_C1A_C"/>
</dbReference>
<evidence type="ECO:0000256" key="5">
    <source>
        <dbReference type="SAM" id="Phobius"/>
    </source>
</evidence>
<sequence length="443" mass="49448">MSHSAVDEIALVPTIQDNATTASGGTTLHSEDTVVHVVSGRTDSRKAKLAKKYQRTPIAFYQALVLGAVLLLLILLCVAFETWRSTSRGNDQATAHDREDEEYHLAIVEYVNSQPGVTWKAQYNRFASRSEYGAGNAADADAAKYILKKFFHLEDKHLLQDTVKHIEELWKLKVNIPKAFDARTAWPKCWAVHQIFNQAGCGSCWSVAASSVMSDRVCIASNGTSQIQISALDLTSCCLSCGGCQGTHWALSAFTYWKEHGIVSGGSYGTHEGCRPYAFEPSCGSPCGAALYRKDRTPRCERQCQSLYHRAYEHDIVQAKQAYWLRAVNGSSEFTPVVKATVNRLVNGRFIELLQREVITYGPVLACFTLHEDFQHYKSGVYKTEEALSQQLYGHCAKLIGWGEERGVKYWLYANTWGRDWGENGFFRVVMSEIPEEVVAGSL</sequence>
<evidence type="ECO:0000256" key="3">
    <source>
        <dbReference type="ARBA" id="ARBA00022801"/>
    </source>
</evidence>
<evidence type="ECO:0000259" key="6">
    <source>
        <dbReference type="SMART" id="SM00645"/>
    </source>
</evidence>
<dbReference type="GO" id="GO:0006508">
    <property type="term" value="P:proteolysis"/>
    <property type="evidence" value="ECO:0007669"/>
    <property type="project" value="UniProtKB-KW"/>
</dbReference>
<dbReference type="GO" id="GO:0008234">
    <property type="term" value="F:cysteine-type peptidase activity"/>
    <property type="evidence" value="ECO:0007669"/>
    <property type="project" value="UniProtKB-KW"/>
</dbReference>
<name>A0AAN8EVA5_TRICO</name>
<dbReference type="PROSITE" id="PS00640">
    <property type="entry name" value="THIOL_PROTEASE_ASN"/>
    <property type="match status" value="1"/>
</dbReference>
<dbReference type="PANTHER" id="PTHR12411">
    <property type="entry name" value="CYSTEINE PROTEASE FAMILY C1-RELATED"/>
    <property type="match status" value="1"/>
</dbReference>
<dbReference type="Proteomes" id="UP001331761">
    <property type="component" value="Unassembled WGS sequence"/>
</dbReference>
<gene>
    <name evidence="7" type="ORF">GCK32_002335</name>
</gene>
<evidence type="ECO:0000256" key="1">
    <source>
        <dbReference type="ARBA" id="ARBA00008455"/>
    </source>
</evidence>
<evidence type="ECO:0000256" key="2">
    <source>
        <dbReference type="ARBA" id="ARBA00022670"/>
    </source>
</evidence>
<accession>A0AAN8EVA5</accession>
<keyword evidence="5" id="KW-0812">Transmembrane</keyword>
<feature type="domain" description="Peptidase C1A papain C-terminal" evidence="6">
    <location>
        <begin position="176"/>
        <end position="442"/>
    </location>
</feature>
<keyword evidence="5" id="KW-1133">Transmembrane helix</keyword>
<keyword evidence="2" id="KW-0645">Protease</keyword>
<keyword evidence="5" id="KW-0472">Membrane</keyword>
<feature type="transmembrane region" description="Helical" evidence="5">
    <location>
        <begin position="58"/>
        <end position="80"/>
    </location>
</feature>
<dbReference type="InterPro" id="IPR000169">
    <property type="entry name" value="Pept_cys_AS"/>
</dbReference>
<dbReference type="Gene3D" id="3.90.70.10">
    <property type="entry name" value="Cysteine proteinases"/>
    <property type="match status" value="1"/>
</dbReference>
<dbReference type="Pfam" id="PF00112">
    <property type="entry name" value="Peptidase_C1"/>
    <property type="match status" value="1"/>
</dbReference>
<dbReference type="InterPro" id="IPR025661">
    <property type="entry name" value="Pept_asp_AS"/>
</dbReference>
<reference evidence="7 8" key="1">
    <citation type="submission" date="2019-10" db="EMBL/GenBank/DDBJ databases">
        <title>Assembly and Annotation for the nematode Trichostrongylus colubriformis.</title>
        <authorList>
            <person name="Martin J."/>
        </authorList>
    </citation>
    <scope>NUCLEOTIDE SEQUENCE [LARGE SCALE GENOMIC DNA]</scope>
    <source>
        <strain evidence="7">G859</strain>
        <tissue evidence="7">Whole worm</tissue>
    </source>
</reference>
<dbReference type="PROSITE" id="PS00139">
    <property type="entry name" value="THIOL_PROTEASE_CYS"/>
    <property type="match status" value="1"/>
</dbReference>
<keyword evidence="4" id="KW-0788">Thiol protease</keyword>